<name>A0ACC3BW11_PYRYE</name>
<keyword evidence="2" id="KW-1185">Reference proteome</keyword>
<organism evidence="1 2">
    <name type="scientific">Pyropia yezoensis</name>
    <name type="common">Susabi-nori</name>
    <name type="synonym">Porphyra yezoensis</name>
    <dbReference type="NCBI Taxonomy" id="2788"/>
    <lineage>
        <taxon>Eukaryota</taxon>
        <taxon>Rhodophyta</taxon>
        <taxon>Bangiophyceae</taxon>
        <taxon>Bangiales</taxon>
        <taxon>Bangiaceae</taxon>
        <taxon>Pyropia</taxon>
    </lineage>
</organism>
<evidence type="ECO:0000313" key="1">
    <source>
        <dbReference type="EMBL" id="KAK1862109.1"/>
    </source>
</evidence>
<gene>
    <name evidence="1" type="ORF">I4F81_004685</name>
</gene>
<evidence type="ECO:0000313" key="2">
    <source>
        <dbReference type="Proteomes" id="UP000798662"/>
    </source>
</evidence>
<dbReference type="Proteomes" id="UP000798662">
    <property type="component" value="Chromosome 1"/>
</dbReference>
<comment type="caution">
    <text evidence="1">The sequence shown here is derived from an EMBL/GenBank/DDBJ whole genome shotgun (WGS) entry which is preliminary data.</text>
</comment>
<protein>
    <submittedName>
        <fullName evidence="1">Uncharacterized protein</fullName>
    </submittedName>
</protein>
<sequence length="604" mass="58880">MADIPALWLYRSDADGATVGPVELGVLAAAWAAGDIDGLTPVAAAPDARDAAVPLPVFQPLSSVPPLRAALAAIPVAGEEVDADEFGTASAEASMAAAGGVGLAEGGDAWAGPEGEPALHAPEGQAVGGGWPPPPDDVTTDPLVVDEPAYDEEVYAPSPPPPLPPYTDTEAQGDGGATMDATTAALVGMDTPASADDAAAAAGAGPPAATGAGDATTGGGDPPAGEAAATTEEARLAKARKRARARANRAARAATAHTLYWSGAPPDVTAAEVVAFFAVCGVLATGADGSPRVKCYGTGGDGLVTYALGPSVENALRVLDGGEVRQGWRLKVERATLRPKEGGTGGRGAPSTAGAVGADAAGAAGPSVAKRPRVDGGGGGDGGGRGGKGGRGAPPRRRGQVPTAVSWADDAEEGAAAAGPKKSEHRILILTNVFDAAEAAAAGDVAAVGAWYGALHDEMVAGATAVAPVEKVTVFERSPVGAVAVKFRTGAGAAAALGVMDGRWFGGRRLAAAWWDGQDYRVAEGADEAAQRGQSWAAWLEGGEGAGGGGGGGGKEAAPADAQASAEARDEGGGGVENGDGAFDVAARASDGGAGVHIGTPAQG</sequence>
<accession>A0ACC3BW11</accession>
<proteinExistence type="predicted"/>
<dbReference type="EMBL" id="CM020618">
    <property type="protein sequence ID" value="KAK1862109.1"/>
    <property type="molecule type" value="Genomic_DNA"/>
</dbReference>
<reference evidence="1" key="1">
    <citation type="submission" date="2019-11" db="EMBL/GenBank/DDBJ databases">
        <title>Nori genome reveals adaptations in red seaweeds to the harsh intertidal environment.</title>
        <authorList>
            <person name="Wang D."/>
            <person name="Mao Y."/>
        </authorList>
    </citation>
    <scope>NUCLEOTIDE SEQUENCE</scope>
    <source>
        <tissue evidence="1">Gametophyte</tissue>
    </source>
</reference>